<accession>A0AAD3TL40</accession>
<organism evidence="2 3">
    <name type="scientific">Nepenthes gracilis</name>
    <name type="common">Slender pitcher plant</name>
    <dbReference type="NCBI Taxonomy" id="150966"/>
    <lineage>
        <taxon>Eukaryota</taxon>
        <taxon>Viridiplantae</taxon>
        <taxon>Streptophyta</taxon>
        <taxon>Embryophyta</taxon>
        <taxon>Tracheophyta</taxon>
        <taxon>Spermatophyta</taxon>
        <taxon>Magnoliopsida</taxon>
        <taxon>eudicotyledons</taxon>
        <taxon>Gunneridae</taxon>
        <taxon>Pentapetalae</taxon>
        <taxon>Caryophyllales</taxon>
        <taxon>Nepenthaceae</taxon>
        <taxon>Nepenthes</taxon>
    </lineage>
</organism>
<sequence>RCITMADKEVDKHDESAESRKEDNAITVHLIPMFMTFIICGVVCSTGYTFFLAQADTLGSKKLVSFLVFFYNVGKIDRRLILQDHQLASQIRYPQSPALRSQLWHRLSDAAHSINHHHSRPGDISLYINIFH</sequence>
<keyword evidence="1" id="KW-0472">Membrane</keyword>
<proteinExistence type="predicted"/>
<dbReference type="EMBL" id="BSYO01000039">
    <property type="protein sequence ID" value="GMH30953.1"/>
    <property type="molecule type" value="Genomic_DNA"/>
</dbReference>
<protein>
    <submittedName>
        <fullName evidence="2">Uncharacterized protein</fullName>
    </submittedName>
</protein>
<evidence type="ECO:0000256" key="1">
    <source>
        <dbReference type="SAM" id="Phobius"/>
    </source>
</evidence>
<keyword evidence="3" id="KW-1185">Reference proteome</keyword>
<keyword evidence="1" id="KW-1133">Transmembrane helix</keyword>
<name>A0AAD3TL40_NEPGR</name>
<comment type="caution">
    <text evidence="2">The sequence shown here is derived from an EMBL/GenBank/DDBJ whole genome shotgun (WGS) entry which is preliminary data.</text>
</comment>
<keyword evidence="1" id="KW-0812">Transmembrane</keyword>
<dbReference type="Proteomes" id="UP001279734">
    <property type="component" value="Unassembled WGS sequence"/>
</dbReference>
<gene>
    <name evidence="2" type="ORF">Nepgr_032796</name>
</gene>
<evidence type="ECO:0000313" key="3">
    <source>
        <dbReference type="Proteomes" id="UP001279734"/>
    </source>
</evidence>
<feature type="non-terminal residue" evidence="2">
    <location>
        <position position="1"/>
    </location>
</feature>
<reference evidence="2" key="1">
    <citation type="submission" date="2023-05" db="EMBL/GenBank/DDBJ databases">
        <title>Nepenthes gracilis genome sequencing.</title>
        <authorList>
            <person name="Fukushima K."/>
        </authorList>
    </citation>
    <scope>NUCLEOTIDE SEQUENCE</scope>
    <source>
        <strain evidence="2">SING2019-196</strain>
    </source>
</reference>
<dbReference type="AlphaFoldDB" id="A0AAD3TL40"/>
<evidence type="ECO:0000313" key="2">
    <source>
        <dbReference type="EMBL" id="GMH30953.1"/>
    </source>
</evidence>
<feature type="transmembrane region" description="Helical" evidence="1">
    <location>
        <begin position="30"/>
        <end position="53"/>
    </location>
</feature>